<evidence type="ECO:0000256" key="2">
    <source>
        <dbReference type="SAM" id="MobiDB-lite"/>
    </source>
</evidence>
<feature type="region of interest" description="Disordered" evidence="2">
    <location>
        <begin position="121"/>
        <end position="140"/>
    </location>
</feature>
<gene>
    <name evidence="3" type="ORF">ECRASSUSDP1_LOCUS2115</name>
</gene>
<keyword evidence="4" id="KW-1185">Reference proteome</keyword>
<evidence type="ECO:0000256" key="1">
    <source>
        <dbReference type="SAM" id="Coils"/>
    </source>
</evidence>
<feature type="coiled-coil region" evidence="1">
    <location>
        <begin position="387"/>
        <end position="417"/>
    </location>
</feature>
<sequence length="526" mass="62152">MPGSLYSVSVTEEDRQRFPDLFKSKRQIAHKAKTEIGANIRNKLKSLKQSYIEEKIRKEKELIKERYQFEQLLEKYQKYRRPNDELPTPMLRYHDNMESRRSLIQEAPKDLNFFNSNIQEDEKSERGLTPSQKHAYSRNSIQNKKQVISLRKIKGASLSRLEKDFGTVSSGTLKSPHSSLIKKIEKQSLKRGTITSREKRLQQSDKSHSMANLLNAENKINIKERSPRVKGPKMPQPIFSSIQEEEDTDVEEKMKSLPHWKYAASFTNYVKEIQGIREDEKEEFLNLYNKKHYKKLYDFLCNHKNLKKYFDNFVMEAQEEDKSPDIKKKKREHTHADNFLLKQEKLERQRVQSRLFGHIQDDKDQKVDWKNLEKLSKDAICKSDLPLPKLKSLSKVLENEIVRLEKLIEKCKKELKRKPRKDLKEEDEKKKTSKRKEMASVRLKKLIIVKDECDRMIKLKEDELKKPGGGIIIDPKKQIYVSKVDANEIAPIVSKKGKQIQPTQGHIKNLRKKDYYENRVKKGFQQ</sequence>
<dbReference type="Proteomes" id="UP001295684">
    <property type="component" value="Unassembled WGS sequence"/>
</dbReference>
<comment type="caution">
    <text evidence="3">The sequence shown here is derived from an EMBL/GenBank/DDBJ whole genome shotgun (WGS) entry which is preliminary data.</text>
</comment>
<name>A0AAD1X7Z0_EUPCR</name>
<evidence type="ECO:0000313" key="3">
    <source>
        <dbReference type="EMBL" id="CAI2360810.1"/>
    </source>
</evidence>
<organism evidence="3 4">
    <name type="scientific">Euplotes crassus</name>
    <dbReference type="NCBI Taxonomy" id="5936"/>
    <lineage>
        <taxon>Eukaryota</taxon>
        <taxon>Sar</taxon>
        <taxon>Alveolata</taxon>
        <taxon>Ciliophora</taxon>
        <taxon>Intramacronucleata</taxon>
        <taxon>Spirotrichea</taxon>
        <taxon>Hypotrichia</taxon>
        <taxon>Euplotida</taxon>
        <taxon>Euplotidae</taxon>
        <taxon>Moneuplotes</taxon>
    </lineage>
</organism>
<dbReference type="EMBL" id="CAMPGE010002007">
    <property type="protein sequence ID" value="CAI2360810.1"/>
    <property type="molecule type" value="Genomic_DNA"/>
</dbReference>
<evidence type="ECO:0000313" key="4">
    <source>
        <dbReference type="Proteomes" id="UP001295684"/>
    </source>
</evidence>
<accession>A0AAD1X7Z0</accession>
<dbReference type="AlphaFoldDB" id="A0AAD1X7Z0"/>
<feature type="compositionally biased region" description="Polar residues" evidence="2">
    <location>
        <begin position="129"/>
        <end position="140"/>
    </location>
</feature>
<keyword evidence="1" id="KW-0175">Coiled coil</keyword>
<proteinExistence type="predicted"/>
<reference evidence="3" key="1">
    <citation type="submission" date="2023-07" db="EMBL/GenBank/DDBJ databases">
        <authorList>
            <consortium name="AG Swart"/>
            <person name="Singh M."/>
            <person name="Singh A."/>
            <person name="Seah K."/>
            <person name="Emmerich C."/>
        </authorList>
    </citation>
    <scope>NUCLEOTIDE SEQUENCE</scope>
    <source>
        <strain evidence="3">DP1</strain>
    </source>
</reference>
<protein>
    <submittedName>
        <fullName evidence="3">Uncharacterized protein</fullName>
    </submittedName>
</protein>